<dbReference type="RefSeq" id="WP_005215614.1">
    <property type="nucleotide sequence ID" value="NZ_KB850089.1"/>
</dbReference>
<dbReference type="HOGENOM" id="CLU_978717_0_0_6"/>
<comment type="caution">
    <text evidence="1">The sequence shown here is derived from an EMBL/GenBank/DDBJ whole genome shotgun (WGS) entry which is preliminary data.</text>
</comment>
<dbReference type="STRING" id="1217705.F900_01046"/>
<organism evidence="1 2">
    <name type="scientific">Acinetobacter modestus</name>
    <dbReference type="NCBI Taxonomy" id="1776740"/>
    <lineage>
        <taxon>Bacteria</taxon>
        <taxon>Pseudomonadati</taxon>
        <taxon>Pseudomonadota</taxon>
        <taxon>Gammaproteobacteria</taxon>
        <taxon>Moraxellales</taxon>
        <taxon>Moraxellaceae</taxon>
        <taxon>Acinetobacter</taxon>
    </lineage>
</organism>
<sequence>MKLILVLGIWNYNLDTDDDEIKHKIEDIWIDSLKEGLKIAKLDSQKLNSVDIELVYFGDLYRKFDTFIADSSDELEAQMLAEEIACEIDKDQVDLAKSKVQIMGPGNQFLKELVKIIQGKFPFIDSSILKIFCQETDLYFNNKKYYNLGREIFFSALKRASKKKQKIVVVGHSQESVISYDLLVNSNEYPVNKLITLGLPLAIKNFNKILKSRHEIEMPKSIKDGKWFNTVGIEDFVSLYPLNGSIFRTSPTITNIPVQIYDHSPHDIRSYLSNPIVASEIYMS</sequence>
<accession>N9NKU1</accession>
<dbReference type="eggNOG" id="COG1404">
    <property type="taxonomic scope" value="Bacteria"/>
</dbReference>
<dbReference type="AlphaFoldDB" id="N9NKU1"/>
<name>N9NKU1_9GAMM</name>
<dbReference type="Proteomes" id="UP000013248">
    <property type="component" value="Unassembled WGS sequence"/>
</dbReference>
<gene>
    <name evidence="1" type="ORF">F900_01046</name>
</gene>
<protein>
    <submittedName>
        <fullName evidence="1">Uncharacterized protein</fullName>
    </submittedName>
</protein>
<dbReference type="EMBL" id="APRP01000014">
    <property type="protein sequence ID" value="ENX02600.1"/>
    <property type="molecule type" value="Genomic_DNA"/>
</dbReference>
<reference evidence="1 2" key="1">
    <citation type="submission" date="2013-02" db="EMBL/GenBank/DDBJ databases">
        <title>The Genome Sequence of Acinetobacter sp. ANC 3862.</title>
        <authorList>
            <consortium name="The Broad Institute Genome Sequencing Platform"/>
            <consortium name="The Broad Institute Genome Sequencing Center for Infectious Disease"/>
            <person name="Cerqueira G."/>
            <person name="Feldgarden M."/>
            <person name="Courvalin P."/>
            <person name="Perichon B."/>
            <person name="Grillot-Courvalin C."/>
            <person name="Clermont D."/>
            <person name="Rocha E."/>
            <person name="Yoon E.-J."/>
            <person name="Nemec A."/>
            <person name="Walker B."/>
            <person name="Young S.K."/>
            <person name="Zeng Q."/>
            <person name="Gargeya S."/>
            <person name="Fitzgerald M."/>
            <person name="Haas B."/>
            <person name="Abouelleil A."/>
            <person name="Alvarado L."/>
            <person name="Arachchi H.M."/>
            <person name="Berlin A.M."/>
            <person name="Chapman S.B."/>
            <person name="Dewar J."/>
            <person name="Goldberg J."/>
            <person name="Griggs A."/>
            <person name="Gujja S."/>
            <person name="Hansen M."/>
            <person name="Howarth C."/>
            <person name="Imamovic A."/>
            <person name="Larimer J."/>
            <person name="McCowan C."/>
            <person name="Murphy C."/>
            <person name="Neiman D."/>
            <person name="Pearson M."/>
            <person name="Priest M."/>
            <person name="Roberts A."/>
            <person name="Saif S."/>
            <person name="Shea T."/>
            <person name="Sisk P."/>
            <person name="Sykes S."/>
            <person name="Wortman J."/>
            <person name="Nusbaum C."/>
            <person name="Birren B."/>
        </authorList>
    </citation>
    <scope>NUCLEOTIDE SEQUENCE [LARGE SCALE GENOMIC DNA]</scope>
    <source>
        <strain evidence="1 2">ANC 3862</strain>
    </source>
</reference>
<proteinExistence type="predicted"/>
<dbReference type="PATRIC" id="fig|1217705.3.peg.1003"/>
<evidence type="ECO:0000313" key="2">
    <source>
        <dbReference type="Proteomes" id="UP000013248"/>
    </source>
</evidence>
<evidence type="ECO:0000313" key="1">
    <source>
        <dbReference type="EMBL" id="ENX02600.1"/>
    </source>
</evidence>